<evidence type="ECO:0000313" key="5">
    <source>
        <dbReference type="Proteomes" id="UP000695022"/>
    </source>
</evidence>
<feature type="compositionally biased region" description="Acidic residues" evidence="3">
    <location>
        <begin position="59"/>
        <end position="81"/>
    </location>
</feature>
<dbReference type="Pfam" id="PF23142">
    <property type="entry name" value="PH_PLEKHM2"/>
    <property type="match status" value="1"/>
</dbReference>
<sequence length="503" mass="56611">MSVSLTSFAGPDADVQRMLMEGSSDEVALYDRRVDEPASCDSDGVEAPPACDPGHREECAEDTSDVESADDTVCDSDDEESSSSSDDGAVTVPRSLSMVAPSAKRLRVGALHESDLWLDNNTLLSLMVDIIEFENEQFYKLFRASSNHTEGEILVIYLMLTNRCLYFLRQSSEPGKFYKDAVMQYKELDYVSLSMNYQTLTLVCRNERRQFCVCTADENLTRAVVSSLEIAIRRSPHVKHLPNVLTDATAQKGALRKWVAKECGCESSKVALKHYALIHWENLDAFLGTHSKTTDCEGQRMFLDTADYLSGPIWKTGYFVLKVVHLEVDQGGPLNMLILNNLLQHPMSGKPVLPPGYVKDEQLQTVVPCAAVLTRDRLMMCHEELQTGFVRSLGGAILHDLASISVDPPCKDYCVLVFEYSDDEDAEDALTYMETMEAAEMHSLGGHTHNTHWVLYFTSEWEQYKFVQSLGNTWTEIFQVDMPMNIISAQKIYTTLDHHWKIM</sequence>
<gene>
    <name evidence="6" type="primary">LOC106804897</name>
</gene>
<protein>
    <submittedName>
        <fullName evidence="6">Pleckstrin homology domain-containing family M member 2-like</fullName>
    </submittedName>
</protein>
<evidence type="ECO:0000256" key="2">
    <source>
        <dbReference type="ARBA" id="ARBA00022490"/>
    </source>
</evidence>
<organism evidence="5 6">
    <name type="scientific">Priapulus caudatus</name>
    <name type="common">Priapulid worm</name>
    <dbReference type="NCBI Taxonomy" id="37621"/>
    <lineage>
        <taxon>Eukaryota</taxon>
        <taxon>Metazoa</taxon>
        <taxon>Ecdysozoa</taxon>
        <taxon>Scalidophora</taxon>
        <taxon>Priapulida</taxon>
        <taxon>Priapulimorpha</taxon>
        <taxon>Priapulimorphida</taxon>
        <taxon>Priapulidae</taxon>
        <taxon>Priapulus</taxon>
    </lineage>
</organism>
<reference evidence="6" key="1">
    <citation type="submission" date="2025-08" db="UniProtKB">
        <authorList>
            <consortium name="RefSeq"/>
        </authorList>
    </citation>
    <scope>IDENTIFICATION</scope>
</reference>
<evidence type="ECO:0000256" key="1">
    <source>
        <dbReference type="ARBA" id="ARBA00004496"/>
    </source>
</evidence>
<dbReference type="Proteomes" id="UP000695022">
    <property type="component" value="Unplaced"/>
</dbReference>
<keyword evidence="5" id="KW-1185">Reference proteome</keyword>
<dbReference type="RefSeq" id="XP_014661772.1">
    <property type="nucleotide sequence ID" value="XM_014806286.1"/>
</dbReference>
<dbReference type="InterPro" id="IPR057288">
    <property type="entry name" value="PH_PLEKHM2"/>
</dbReference>
<dbReference type="GeneID" id="106804897"/>
<feature type="domain" description="PLEKHM2 PH" evidence="4">
    <location>
        <begin position="111"/>
        <end position="248"/>
    </location>
</feature>
<keyword evidence="2" id="KW-0963">Cytoplasm</keyword>
<feature type="region of interest" description="Disordered" evidence="3">
    <location>
        <begin position="1"/>
        <end position="20"/>
    </location>
</feature>
<comment type="subcellular location">
    <subcellularLocation>
        <location evidence="1">Cytoplasm</location>
    </subcellularLocation>
</comment>
<feature type="region of interest" description="Disordered" evidence="3">
    <location>
        <begin position="31"/>
        <end position="93"/>
    </location>
</feature>
<dbReference type="InterPro" id="IPR053015">
    <property type="entry name" value="PH_domain-containing_M2"/>
</dbReference>
<name>A0ABM1DPA1_PRICU</name>
<evidence type="ECO:0000256" key="3">
    <source>
        <dbReference type="SAM" id="MobiDB-lite"/>
    </source>
</evidence>
<accession>A0ABM1DPA1</accession>
<evidence type="ECO:0000259" key="4">
    <source>
        <dbReference type="Pfam" id="PF23142"/>
    </source>
</evidence>
<proteinExistence type="predicted"/>
<evidence type="ECO:0000313" key="6">
    <source>
        <dbReference type="RefSeq" id="XP_014661772.1"/>
    </source>
</evidence>
<dbReference type="PANTHER" id="PTHR46556:SF1">
    <property type="entry name" value="PLECKSTRIN HOMOLOGY DOMAIN-CONTAINING FAMILY M MEMBER 2"/>
    <property type="match status" value="1"/>
</dbReference>
<dbReference type="PANTHER" id="PTHR46556">
    <property type="entry name" value="PLECKSTRIN HOMOLOGY DOMAIN-CONTAINING FAMILY M MEMBER 2"/>
    <property type="match status" value="1"/>
</dbReference>